<dbReference type="InterPro" id="IPR036390">
    <property type="entry name" value="WH_DNA-bd_sf"/>
</dbReference>
<dbReference type="SUPFAM" id="SSF46785">
    <property type="entry name" value="Winged helix' DNA-binding domain"/>
    <property type="match status" value="1"/>
</dbReference>
<evidence type="ECO:0000313" key="6">
    <source>
        <dbReference type="EMBL" id="NNU45119.1"/>
    </source>
</evidence>
<dbReference type="GO" id="GO:0003700">
    <property type="term" value="F:DNA-binding transcription factor activity"/>
    <property type="evidence" value="ECO:0007669"/>
    <property type="project" value="TreeGrafter"/>
</dbReference>
<dbReference type="SUPFAM" id="SSF51206">
    <property type="entry name" value="cAMP-binding domain-like"/>
    <property type="match status" value="1"/>
</dbReference>
<dbReference type="EMBL" id="JABFCS010000001">
    <property type="protein sequence ID" value="NNU45119.1"/>
    <property type="molecule type" value="Genomic_DNA"/>
</dbReference>
<keyword evidence="3" id="KW-0804">Transcription</keyword>
<protein>
    <submittedName>
        <fullName evidence="6">Crp/Fnr family transcriptional regulator</fullName>
    </submittedName>
</protein>
<reference evidence="6 7" key="2">
    <citation type="submission" date="2020-06" db="EMBL/GenBank/DDBJ databases">
        <title>Ramlibacter rhizophilus sp. nov., isolated from rhizosphere soil of national flower Mugunghwa from South Korea.</title>
        <authorList>
            <person name="Zheng-Fei Y."/>
            <person name="Huan T."/>
        </authorList>
    </citation>
    <scope>NUCLEOTIDE SEQUENCE [LARGE SCALE GENOMIC DNA]</scope>
    <source>
        <strain evidence="6 7">B156</strain>
    </source>
</reference>
<name>A0A849KT67_9BURK</name>
<evidence type="ECO:0000259" key="5">
    <source>
        <dbReference type="PROSITE" id="PS51063"/>
    </source>
</evidence>
<dbReference type="GO" id="GO:0005829">
    <property type="term" value="C:cytosol"/>
    <property type="evidence" value="ECO:0007669"/>
    <property type="project" value="TreeGrafter"/>
</dbReference>
<evidence type="ECO:0000256" key="2">
    <source>
        <dbReference type="ARBA" id="ARBA00023125"/>
    </source>
</evidence>
<dbReference type="PANTHER" id="PTHR24567">
    <property type="entry name" value="CRP FAMILY TRANSCRIPTIONAL REGULATORY PROTEIN"/>
    <property type="match status" value="1"/>
</dbReference>
<dbReference type="InterPro" id="IPR000595">
    <property type="entry name" value="cNMP-bd_dom"/>
</dbReference>
<organism evidence="6 7">
    <name type="scientific">Ramlibacter montanisoli</name>
    <dbReference type="NCBI Taxonomy" id="2732512"/>
    <lineage>
        <taxon>Bacteria</taxon>
        <taxon>Pseudomonadati</taxon>
        <taxon>Pseudomonadota</taxon>
        <taxon>Betaproteobacteria</taxon>
        <taxon>Burkholderiales</taxon>
        <taxon>Comamonadaceae</taxon>
        <taxon>Ramlibacter</taxon>
    </lineage>
</organism>
<dbReference type="Gene3D" id="2.60.120.10">
    <property type="entry name" value="Jelly Rolls"/>
    <property type="match status" value="1"/>
</dbReference>
<evidence type="ECO:0000313" key="7">
    <source>
        <dbReference type="Proteomes" id="UP000552954"/>
    </source>
</evidence>
<dbReference type="InterPro" id="IPR012318">
    <property type="entry name" value="HTH_CRP"/>
</dbReference>
<dbReference type="SMART" id="SM00419">
    <property type="entry name" value="HTH_CRP"/>
    <property type="match status" value="1"/>
</dbReference>
<proteinExistence type="predicted"/>
<evidence type="ECO:0000256" key="1">
    <source>
        <dbReference type="ARBA" id="ARBA00023015"/>
    </source>
</evidence>
<dbReference type="GO" id="GO:0003677">
    <property type="term" value="F:DNA binding"/>
    <property type="evidence" value="ECO:0007669"/>
    <property type="project" value="UniProtKB-KW"/>
</dbReference>
<dbReference type="PROSITE" id="PS50042">
    <property type="entry name" value="CNMP_BINDING_3"/>
    <property type="match status" value="1"/>
</dbReference>
<dbReference type="InterPro" id="IPR036388">
    <property type="entry name" value="WH-like_DNA-bd_sf"/>
</dbReference>
<reference evidence="6 7" key="1">
    <citation type="submission" date="2020-05" db="EMBL/GenBank/DDBJ databases">
        <authorList>
            <person name="Khan S.A."/>
            <person name="Jeon C.O."/>
            <person name="Chun B.H."/>
        </authorList>
    </citation>
    <scope>NUCLEOTIDE SEQUENCE [LARGE SCALE GENOMIC DNA]</scope>
    <source>
        <strain evidence="6 7">B156</strain>
    </source>
</reference>
<dbReference type="InterPro" id="IPR018490">
    <property type="entry name" value="cNMP-bd_dom_sf"/>
</dbReference>
<keyword evidence="1" id="KW-0805">Transcription regulation</keyword>
<dbReference type="InterPro" id="IPR014710">
    <property type="entry name" value="RmlC-like_jellyroll"/>
</dbReference>
<dbReference type="Gene3D" id="1.10.10.10">
    <property type="entry name" value="Winged helix-like DNA-binding domain superfamily/Winged helix DNA-binding domain"/>
    <property type="match status" value="1"/>
</dbReference>
<keyword evidence="2" id="KW-0238">DNA-binding</keyword>
<dbReference type="Pfam" id="PF00027">
    <property type="entry name" value="cNMP_binding"/>
    <property type="match status" value="1"/>
</dbReference>
<dbReference type="AlphaFoldDB" id="A0A849KT67"/>
<dbReference type="Proteomes" id="UP000552954">
    <property type="component" value="Unassembled WGS sequence"/>
</dbReference>
<dbReference type="InterPro" id="IPR050397">
    <property type="entry name" value="Env_Response_Regulators"/>
</dbReference>
<feature type="domain" description="HTH crp-type" evidence="5">
    <location>
        <begin position="158"/>
        <end position="230"/>
    </location>
</feature>
<comment type="caution">
    <text evidence="6">The sequence shown here is derived from an EMBL/GenBank/DDBJ whole genome shotgun (WGS) entry which is preliminary data.</text>
</comment>
<dbReference type="SMART" id="SM00100">
    <property type="entry name" value="cNMP"/>
    <property type="match status" value="1"/>
</dbReference>
<dbReference type="PROSITE" id="PS51063">
    <property type="entry name" value="HTH_CRP_2"/>
    <property type="match status" value="1"/>
</dbReference>
<sequence length="243" mass="26812">MDFKSRLAMTTVQASTLGLKTVLLLQGLSQERLEILAAQCNWRRVEPGQVIVARNSPDRDVHFVVSGRVRVTSFSAGGKQVTFRDEEAGEMFGDLAAIDAKPRSADVLALDSVLVASLSPEHFRDLIAAEPLVRERVLQRLAGLVRLLSERVIELSTLGVQNRIHAELLRLARTSGQGGNRIRIDPAPKHADIASQVSTYREQVTREFSALTKQGLLEKDGTGIVLTDVERLERIVTEVRLEA</sequence>
<feature type="domain" description="Cyclic nucleotide-binding" evidence="4">
    <location>
        <begin position="24"/>
        <end position="144"/>
    </location>
</feature>
<accession>A0A849KT67</accession>
<dbReference type="Pfam" id="PF13545">
    <property type="entry name" value="HTH_Crp_2"/>
    <property type="match status" value="1"/>
</dbReference>
<evidence type="ECO:0000259" key="4">
    <source>
        <dbReference type="PROSITE" id="PS50042"/>
    </source>
</evidence>
<dbReference type="PANTHER" id="PTHR24567:SF74">
    <property type="entry name" value="HTH-TYPE TRANSCRIPTIONAL REGULATOR ARCR"/>
    <property type="match status" value="1"/>
</dbReference>
<keyword evidence="7" id="KW-1185">Reference proteome</keyword>
<dbReference type="CDD" id="cd00038">
    <property type="entry name" value="CAP_ED"/>
    <property type="match status" value="1"/>
</dbReference>
<evidence type="ECO:0000256" key="3">
    <source>
        <dbReference type="ARBA" id="ARBA00023163"/>
    </source>
</evidence>
<gene>
    <name evidence="6" type="ORF">HK415_21090</name>
</gene>